<accession>A0A0E0IE81</accession>
<dbReference type="AlphaFoldDB" id="A0A0E0IE81"/>
<name>A0A0E0IE81_ORYNI</name>
<dbReference type="HOGENOM" id="CLU_2945736_0_0_1"/>
<dbReference type="Proteomes" id="UP000006591">
    <property type="component" value="Chromosome 8"/>
</dbReference>
<proteinExistence type="predicted"/>
<evidence type="ECO:0000313" key="2">
    <source>
        <dbReference type="Proteomes" id="UP000006591"/>
    </source>
</evidence>
<protein>
    <submittedName>
        <fullName evidence="1">Uncharacterized protein</fullName>
    </submittedName>
</protein>
<reference evidence="1" key="1">
    <citation type="submission" date="2015-04" db="UniProtKB">
        <authorList>
            <consortium name="EnsemblPlants"/>
        </authorList>
    </citation>
    <scope>IDENTIFICATION</scope>
    <source>
        <strain evidence="1">SL10</strain>
    </source>
</reference>
<organism evidence="1">
    <name type="scientific">Oryza nivara</name>
    <name type="common">Indian wild rice</name>
    <name type="synonym">Oryza sativa f. spontanea</name>
    <dbReference type="NCBI Taxonomy" id="4536"/>
    <lineage>
        <taxon>Eukaryota</taxon>
        <taxon>Viridiplantae</taxon>
        <taxon>Streptophyta</taxon>
        <taxon>Embryophyta</taxon>
        <taxon>Tracheophyta</taxon>
        <taxon>Spermatophyta</taxon>
        <taxon>Magnoliopsida</taxon>
        <taxon>Liliopsida</taxon>
        <taxon>Poales</taxon>
        <taxon>Poaceae</taxon>
        <taxon>BOP clade</taxon>
        <taxon>Oryzoideae</taxon>
        <taxon>Oryzeae</taxon>
        <taxon>Oryzinae</taxon>
        <taxon>Oryza</taxon>
    </lineage>
</organism>
<evidence type="ECO:0000313" key="1">
    <source>
        <dbReference type="EnsemblPlants" id="ONIVA08G22470.2"/>
    </source>
</evidence>
<sequence length="60" mass="6130">MKSPPLSAFPLECISSSTLCACLHSHCLKPEPVLTTAGAVASRCLCCCCYLGSTPGAVVT</sequence>
<dbReference type="Gramene" id="ONIVA08G22470.2">
    <property type="protein sequence ID" value="ONIVA08G22470.2"/>
    <property type="gene ID" value="ONIVA08G22470"/>
</dbReference>
<keyword evidence="2" id="KW-1185">Reference proteome</keyword>
<reference evidence="1" key="2">
    <citation type="submission" date="2018-04" db="EMBL/GenBank/DDBJ databases">
        <title>OnivRS2 (Oryza nivara Reference Sequence Version 2).</title>
        <authorList>
            <person name="Zhang J."/>
            <person name="Kudrna D."/>
            <person name="Lee S."/>
            <person name="Talag J."/>
            <person name="Rajasekar S."/>
            <person name="Welchert J."/>
            <person name="Hsing Y.-I."/>
            <person name="Wing R.A."/>
        </authorList>
    </citation>
    <scope>NUCLEOTIDE SEQUENCE [LARGE SCALE GENOMIC DNA]</scope>
    <source>
        <strain evidence="1">SL10</strain>
    </source>
</reference>
<dbReference type="EnsemblPlants" id="ONIVA08G22470.2">
    <property type="protein sequence ID" value="ONIVA08G22470.2"/>
    <property type="gene ID" value="ONIVA08G22470"/>
</dbReference>